<dbReference type="EMBL" id="CP009518">
    <property type="protein sequence ID" value="AKB85127.1"/>
    <property type="molecule type" value="Genomic_DNA"/>
</dbReference>
<dbReference type="InterPro" id="IPR004147">
    <property type="entry name" value="ABC1_dom"/>
</dbReference>
<dbReference type="PATRIC" id="fig|1434104.5.peg.1172"/>
<evidence type="ECO:0000256" key="2">
    <source>
        <dbReference type="SAM" id="Phobius"/>
    </source>
</evidence>
<dbReference type="Proteomes" id="UP000033048">
    <property type="component" value="Chromosome"/>
</dbReference>
<dbReference type="STRING" id="1434104.MCMEM_1074"/>
<accession>A0A0E3SS28</accession>
<organism evidence="4 5">
    <name type="scientific">Methanococcoides methylutens MM1</name>
    <dbReference type="NCBI Taxonomy" id="1434104"/>
    <lineage>
        <taxon>Archaea</taxon>
        <taxon>Methanobacteriati</taxon>
        <taxon>Methanobacteriota</taxon>
        <taxon>Stenosarchaea group</taxon>
        <taxon>Methanomicrobia</taxon>
        <taxon>Methanosarcinales</taxon>
        <taxon>Methanosarcinaceae</taxon>
        <taxon>Methanococcoides</taxon>
    </lineage>
</organism>
<evidence type="ECO:0000313" key="5">
    <source>
        <dbReference type="Proteomes" id="UP000033048"/>
    </source>
</evidence>
<dbReference type="RefSeq" id="WP_048205259.1">
    <property type="nucleotide sequence ID" value="NZ_CP009518.1"/>
</dbReference>
<evidence type="ECO:0000259" key="3">
    <source>
        <dbReference type="Pfam" id="PF03109"/>
    </source>
</evidence>
<dbReference type="SUPFAM" id="SSF56112">
    <property type="entry name" value="Protein kinase-like (PK-like)"/>
    <property type="match status" value="1"/>
</dbReference>
<dbReference type="InterPro" id="IPR011009">
    <property type="entry name" value="Kinase-like_dom_sf"/>
</dbReference>
<keyword evidence="2" id="KW-1133">Transmembrane helix</keyword>
<proteinExistence type="inferred from homology"/>
<feature type="transmembrane region" description="Helical" evidence="2">
    <location>
        <begin position="518"/>
        <end position="538"/>
    </location>
</feature>
<dbReference type="InterPro" id="IPR050154">
    <property type="entry name" value="UbiB_kinase"/>
</dbReference>
<name>A0A0E3SS28_METMT</name>
<evidence type="ECO:0000313" key="4">
    <source>
        <dbReference type="EMBL" id="AKB85127.1"/>
    </source>
</evidence>
<reference evidence="4 5" key="1">
    <citation type="submission" date="2014-07" db="EMBL/GenBank/DDBJ databases">
        <title>Methanogenic archaea and the global carbon cycle.</title>
        <authorList>
            <person name="Henriksen J.R."/>
            <person name="Luke J."/>
            <person name="Reinhart S."/>
            <person name="Benedict M.N."/>
            <person name="Youngblut N.D."/>
            <person name="Metcalf M.E."/>
            <person name="Whitaker R.J."/>
            <person name="Metcalf W.W."/>
        </authorList>
    </citation>
    <scope>NUCLEOTIDE SEQUENCE [LARGE SCALE GENOMIC DNA]</scope>
    <source>
        <strain evidence="4 5">MM1</strain>
    </source>
</reference>
<comment type="similarity">
    <text evidence="1">Belongs to the protein kinase superfamily. ADCK protein kinase family.</text>
</comment>
<gene>
    <name evidence="4" type="ORF">MCMEM_1074</name>
</gene>
<evidence type="ECO:0000256" key="1">
    <source>
        <dbReference type="ARBA" id="ARBA00009670"/>
    </source>
</evidence>
<sequence length="541" mass="62130">MFKKTRRYFSIAKVFFKYNLVSLLYKDIQQNYVSNRKGTCYIDVERQKNARKLRLAFEDLGVTFIKLGQIMSKRPDLLPIDYVRELSQLQNKVRPLELEEMTESLEGFRAGCSIAEADTDTIVSEFLSNFDDFKRKPIASASIAQVYEARIDDKKVAVKIAKPGLIDQINVDLAIINDLKPIMKKVGGFGDNIDIDDFLDEFQDMLNKEVNLLNEARNIKRFEEIFSDVRDVHIPAVHDEYCTESVLVMDYMEGILVKDLDTTDQKTRSKYAHIISSSYLNQVYVHGFYHADPHSGNILLRDDGIAYIDFGAVGLIDSDLRRNMLNLFYGIYKKNVDIAFDAFLKIANINKDEINVHKFKVDLDTLISIQNFALGERQNDSYANLALKYNLSLPSDFSTLERSLVLVEGVCLELDPRFNIIEDAKRLIAMVMMKRYSPFRAAEYFLLEGDRYLEIFKNLPQGVNDVIETIRGYRIEKLEEKTREIKHDRMIENLAKYVFLSIILVASAYMASQLEGSLATLGIAGFVVGIFMFGVLFLRSQ</sequence>
<feature type="domain" description="ABC1 atypical kinase-like" evidence="3">
    <location>
        <begin position="128"/>
        <end position="336"/>
    </location>
</feature>
<keyword evidence="2" id="KW-0472">Membrane</keyword>
<keyword evidence="2" id="KW-0812">Transmembrane</keyword>
<feature type="transmembrane region" description="Helical" evidence="2">
    <location>
        <begin position="494"/>
        <end position="512"/>
    </location>
</feature>
<dbReference type="GeneID" id="24893609"/>
<protein>
    <submittedName>
        <fullName evidence="4">ABC1 family protein</fullName>
    </submittedName>
</protein>
<dbReference type="Pfam" id="PF03109">
    <property type="entry name" value="ABC1"/>
    <property type="match status" value="1"/>
</dbReference>
<dbReference type="AlphaFoldDB" id="A0A0E3SS28"/>
<keyword evidence="5" id="KW-1185">Reference proteome</keyword>
<dbReference type="HOGENOM" id="CLU_006533_0_2_2"/>
<dbReference type="OrthoDB" id="8087at2157"/>
<dbReference type="PANTHER" id="PTHR10566">
    <property type="entry name" value="CHAPERONE-ACTIVITY OF BC1 COMPLEX CABC1 -RELATED"/>
    <property type="match status" value="1"/>
</dbReference>
<dbReference type="CDD" id="cd05121">
    <property type="entry name" value="ABC1_ADCK3-like"/>
    <property type="match status" value="1"/>
</dbReference>
<dbReference type="KEGG" id="mmet:MCMEM_1074"/>
<dbReference type="PANTHER" id="PTHR10566:SF113">
    <property type="entry name" value="PROTEIN ACTIVITY OF BC1 COMPLEX KINASE 7, CHLOROPLASTIC"/>
    <property type="match status" value="1"/>
</dbReference>
<dbReference type="Gene3D" id="1.10.510.10">
    <property type="entry name" value="Transferase(Phosphotransferase) domain 1"/>
    <property type="match status" value="1"/>
</dbReference>